<name>A0ABU8M9W8_9PSEU</name>
<keyword evidence="1" id="KW-0472">Membrane</keyword>
<feature type="transmembrane region" description="Helical" evidence="1">
    <location>
        <begin position="58"/>
        <end position="79"/>
    </location>
</feature>
<dbReference type="EMBL" id="JBBEGM010000010">
    <property type="protein sequence ID" value="MEJ2863862.1"/>
    <property type="molecule type" value="Genomic_DNA"/>
</dbReference>
<evidence type="ECO:0000313" key="2">
    <source>
        <dbReference type="EMBL" id="MEJ2863862.1"/>
    </source>
</evidence>
<evidence type="ECO:0000256" key="1">
    <source>
        <dbReference type="SAM" id="Phobius"/>
    </source>
</evidence>
<sequence>MIGETLGCALTAAFTVLIAVRFGRWLRLSGIAAAVLVASGVLVPLGVDVARLTNFAGYVVWCVWLLAVSITLVTATTAARAPHSSGRR</sequence>
<keyword evidence="1" id="KW-1133">Transmembrane helix</keyword>
<gene>
    <name evidence="2" type="ORF">WCD58_22080</name>
</gene>
<accession>A0ABU8M9W8</accession>
<evidence type="ECO:0000313" key="3">
    <source>
        <dbReference type="Proteomes" id="UP001369736"/>
    </source>
</evidence>
<evidence type="ECO:0008006" key="4">
    <source>
        <dbReference type="Google" id="ProtNLM"/>
    </source>
</evidence>
<dbReference type="Proteomes" id="UP001369736">
    <property type="component" value="Unassembled WGS sequence"/>
</dbReference>
<feature type="transmembrane region" description="Helical" evidence="1">
    <location>
        <begin position="25"/>
        <end position="46"/>
    </location>
</feature>
<dbReference type="RefSeq" id="WP_337705232.1">
    <property type="nucleotide sequence ID" value="NZ_JBBEGM010000010.1"/>
</dbReference>
<keyword evidence="1" id="KW-0812">Transmembrane</keyword>
<organism evidence="2 3">
    <name type="scientific">Actinomycetospora flava</name>
    <dbReference type="NCBI Taxonomy" id="3129232"/>
    <lineage>
        <taxon>Bacteria</taxon>
        <taxon>Bacillati</taxon>
        <taxon>Actinomycetota</taxon>
        <taxon>Actinomycetes</taxon>
        <taxon>Pseudonocardiales</taxon>
        <taxon>Pseudonocardiaceae</taxon>
        <taxon>Actinomycetospora</taxon>
    </lineage>
</organism>
<proteinExistence type="predicted"/>
<comment type="caution">
    <text evidence="2">The sequence shown here is derived from an EMBL/GenBank/DDBJ whole genome shotgun (WGS) entry which is preliminary data.</text>
</comment>
<reference evidence="2 3" key="1">
    <citation type="submission" date="2024-03" db="EMBL/GenBank/DDBJ databases">
        <title>Actinomycetospora sp. OC33-EN07, a novel actinomycete isolated from wild orchid (Aerides multiflora).</title>
        <authorList>
            <person name="Suriyachadkun C."/>
        </authorList>
    </citation>
    <scope>NUCLEOTIDE SEQUENCE [LARGE SCALE GENOMIC DNA]</scope>
    <source>
        <strain evidence="2 3">OC33-EN07</strain>
    </source>
</reference>
<keyword evidence="3" id="KW-1185">Reference proteome</keyword>
<protein>
    <recommendedName>
        <fullName evidence="4">SPW repeat-containing protein</fullName>
    </recommendedName>
</protein>